<dbReference type="RefSeq" id="WP_122627431.1">
    <property type="nucleotide sequence ID" value="NZ_UPPP01000064.1"/>
</dbReference>
<evidence type="ECO:0000256" key="2">
    <source>
        <dbReference type="ARBA" id="ARBA00010206"/>
    </source>
</evidence>
<accession>A0A498R5P9</accession>
<dbReference type="PANTHER" id="PTHR47271">
    <property type="entry name" value="ARGININE DEIMINASE"/>
    <property type="match status" value="1"/>
</dbReference>
<dbReference type="SUPFAM" id="SSF55909">
    <property type="entry name" value="Pentein"/>
    <property type="match status" value="1"/>
</dbReference>
<dbReference type="EC" id="3.5.3.6" evidence="6"/>
<evidence type="ECO:0000256" key="4">
    <source>
        <dbReference type="ARBA" id="ARBA00022801"/>
    </source>
</evidence>
<dbReference type="Pfam" id="PF02274">
    <property type="entry name" value="ADI"/>
    <property type="match status" value="1"/>
</dbReference>
<dbReference type="GO" id="GO:0005737">
    <property type="term" value="C:cytoplasm"/>
    <property type="evidence" value="ECO:0007669"/>
    <property type="project" value="UniProtKB-SubCell"/>
</dbReference>
<dbReference type="HAMAP" id="MF_00242">
    <property type="entry name" value="Arg_deiminase"/>
    <property type="match status" value="1"/>
</dbReference>
<dbReference type="PRINTS" id="PR01466">
    <property type="entry name" value="ARGDEIMINASE"/>
</dbReference>
<evidence type="ECO:0000256" key="1">
    <source>
        <dbReference type="ARBA" id="ARBA00005213"/>
    </source>
</evidence>
<dbReference type="GO" id="GO:0016990">
    <property type="term" value="F:arginine deiminase activity"/>
    <property type="evidence" value="ECO:0007669"/>
    <property type="project" value="UniProtKB-UniRule"/>
</dbReference>
<comment type="catalytic activity">
    <reaction evidence="5 6">
        <text>L-arginine + H2O = L-citrulline + NH4(+)</text>
        <dbReference type="Rhea" id="RHEA:19597"/>
        <dbReference type="ChEBI" id="CHEBI:15377"/>
        <dbReference type="ChEBI" id="CHEBI:28938"/>
        <dbReference type="ChEBI" id="CHEBI:32682"/>
        <dbReference type="ChEBI" id="CHEBI:57743"/>
        <dbReference type="EC" id="3.5.3.6"/>
    </reaction>
</comment>
<evidence type="ECO:0000256" key="6">
    <source>
        <dbReference type="HAMAP-Rule" id="MF_00242"/>
    </source>
</evidence>
<feature type="active site" description="Amidino-cysteine intermediate" evidence="6 7">
    <location>
        <position position="410"/>
    </location>
</feature>
<sequence length="420" mass="47310">MENAIRKPEAAEDCLHVTSEIGRLRSVLLHRPGPEVENLTPDLLARLLFDDIPYLEVAQSEHDYFASVLQGNGVEVLYLEQLAAEALTDDRVKAEFIRQFIAEAGVENDRLRCALADYFTGFDNPSLVTKMMAGVRRDELSGYPNSTLSDRVHDGYPFVCDPMPNLYFTRDPFATIGNGITLNHMRTQTRNRETLFAQTIFAHHPRFQGAHIPCWFQREESTSLEGGDELILNEKVLAIGISQRTDAASVEKVCQRLFADQASFETVLAFHIPASRAFMHLDTVFTMVDYDKFTIHAGIEGPLTVYAMTPWRDRTGAVRLKIEPLHQKLETILERYLDRKVTLIRCGQGDPIHAAREQWNDGANTLAIAPGEVVVYSRNHVTNRILESYGIKLHVIPSSELSRGRGGPRCMSMPLVRDDA</sequence>
<reference evidence="8 9" key="1">
    <citation type="submission" date="2018-06" db="EMBL/GenBank/DDBJ databases">
        <authorList>
            <person name="Strepis N."/>
        </authorList>
    </citation>
    <scope>NUCLEOTIDE SEQUENCE [LARGE SCALE GENOMIC DNA]</scope>
    <source>
        <strain evidence="8">LUCI</strain>
    </source>
</reference>
<dbReference type="InterPro" id="IPR003876">
    <property type="entry name" value="Arg_deiminase"/>
</dbReference>
<dbReference type="NCBIfam" id="NF002381">
    <property type="entry name" value="PRK01388.1"/>
    <property type="match status" value="1"/>
</dbReference>
<evidence type="ECO:0000256" key="5">
    <source>
        <dbReference type="ARBA" id="ARBA00049429"/>
    </source>
</evidence>
<evidence type="ECO:0000256" key="7">
    <source>
        <dbReference type="PIRSR" id="PIRSR006356-1"/>
    </source>
</evidence>
<comment type="subcellular location">
    <subcellularLocation>
        <location evidence="6">Cytoplasm</location>
    </subcellularLocation>
</comment>
<dbReference type="GO" id="GO:0019546">
    <property type="term" value="P:L-arginine deiminase pathway"/>
    <property type="evidence" value="ECO:0007669"/>
    <property type="project" value="UniProtKB-UniRule"/>
</dbReference>
<dbReference type="Gene3D" id="1.10.3930.10">
    <property type="entry name" value="Arginine deiminase"/>
    <property type="match status" value="1"/>
</dbReference>
<evidence type="ECO:0000313" key="9">
    <source>
        <dbReference type="Proteomes" id="UP000277811"/>
    </source>
</evidence>
<gene>
    <name evidence="6" type="primary">arcA</name>
    <name evidence="8" type="ORF">LUCI_1711</name>
</gene>
<protein>
    <recommendedName>
        <fullName evidence="6">Arginine deiminase</fullName>
        <shortName evidence="6">ADI</shortName>
        <ecNumber evidence="6">3.5.3.6</ecNumber>
    </recommendedName>
    <alternativeName>
        <fullName evidence="6">Arginine dihydrolase</fullName>
        <shortName evidence="6">AD</shortName>
    </alternativeName>
</protein>
<organism evidence="8 9">
    <name type="scientific">Lucifera butyrica</name>
    <dbReference type="NCBI Taxonomy" id="1351585"/>
    <lineage>
        <taxon>Bacteria</taxon>
        <taxon>Bacillati</taxon>
        <taxon>Bacillota</taxon>
        <taxon>Negativicutes</taxon>
        <taxon>Veillonellales</taxon>
        <taxon>Veillonellaceae</taxon>
        <taxon>Lucifera</taxon>
    </lineage>
</organism>
<dbReference type="OrthoDB" id="9807502at2"/>
<keyword evidence="9" id="KW-1185">Reference proteome</keyword>
<keyword evidence="6" id="KW-0963">Cytoplasm</keyword>
<keyword evidence="4 6" id="KW-0378">Hydrolase</keyword>
<dbReference type="UniPathway" id="UPA00254">
    <property type="reaction ID" value="UER00364"/>
</dbReference>
<dbReference type="EMBL" id="UPPP01000064">
    <property type="protein sequence ID" value="VBB06479.1"/>
    <property type="molecule type" value="Genomic_DNA"/>
</dbReference>
<dbReference type="NCBIfam" id="TIGR01078">
    <property type="entry name" value="arcA"/>
    <property type="match status" value="1"/>
</dbReference>
<evidence type="ECO:0000256" key="3">
    <source>
        <dbReference type="ARBA" id="ARBA00022503"/>
    </source>
</evidence>
<keyword evidence="3 6" id="KW-0056">Arginine metabolism</keyword>
<comment type="pathway">
    <text evidence="1 6">Amino-acid degradation; L-arginine degradation via ADI pathway; carbamoyl phosphate from L-arginine: step 1/2.</text>
</comment>
<proteinExistence type="inferred from homology"/>
<name>A0A498R5P9_9FIRM</name>
<dbReference type="Gene3D" id="3.75.10.10">
    <property type="entry name" value="L-arginine/glycine Amidinotransferase, Chain A"/>
    <property type="match status" value="1"/>
</dbReference>
<dbReference type="Proteomes" id="UP000277811">
    <property type="component" value="Unassembled WGS sequence"/>
</dbReference>
<comment type="similarity">
    <text evidence="2 6">Belongs to the arginine deiminase family.</text>
</comment>
<dbReference type="PANTHER" id="PTHR47271:SF2">
    <property type="entry name" value="ARGININE DEIMINASE"/>
    <property type="match status" value="1"/>
</dbReference>
<dbReference type="PIRSF" id="PIRSF006356">
    <property type="entry name" value="Arg_deiminase"/>
    <property type="match status" value="1"/>
</dbReference>
<dbReference type="AlphaFoldDB" id="A0A498R5P9"/>
<evidence type="ECO:0000313" key="8">
    <source>
        <dbReference type="EMBL" id="VBB06479.1"/>
    </source>
</evidence>